<feature type="region of interest" description="Disordered" evidence="8">
    <location>
        <begin position="1"/>
        <end position="29"/>
    </location>
</feature>
<comment type="caution">
    <text evidence="10">The sequence shown here is derived from an EMBL/GenBank/DDBJ whole genome shotgun (WGS) entry which is preliminary data.</text>
</comment>
<dbReference type="PROSITE" id="PS50928">
    <property type="entry name" value="ABC_TM1"/>
    <property type="match status" value="1"/>
</dbReference>
<feature type="transmembrane region" description="Helical" evidence="7">
    <location>
        <begin position="187"/>
        <end position="211"/>
    </location>
</feature>
<dbReference type="InterPro" id="IPR051393">
    <property type="entry name" value="ABC_transporter_permease"/>
</dbReference>
<evidence type="ECO:0000259" key="9">
    <source>
        <dbReference type="PROSITE" id="PS50928"/>
    </source>
</evidence>
<keyword evidence="6 7" id="KW-0472">Membrane</keyword>
<evidence type="ECO:0000256" key="1">
    <source>
        <dbReference type="ARBA" id="ARBA00004651"/>
    </source>
</evidence>
<evidence type="ECO:0000256" key="2">
    <source>
        <dbReference type="ARBA" id="ARBA00022448"/>
    </source>
</evidence>
<dbReference type="RefSeq" id="WP_404747355.1">
    <property type="nucleotide sequence ID" value="NZ_JBJDQH010000009.1"/>
</dbReference>
<evidence type="ECO:0000256" key="3">
    <source>
        <dbReference type="ARBA" id="ARBA00022475"/>
    </source>
</evidence>
<sequence length="324" mass="35559">MAVHDVTAHAPRASRDRGPVAPPERRSRRTRGIPRIRRLEPLLWLGPALALILAVVIWPVVEMIRTSLMDISSTGLTRGFAGGANYADLFAEQDLPGVMVRTLVWVVGVVAVTVTVALGLAQLLNARFPGRRLVRWALIVPWAASVLMTALTWRWMLNNFYGVVNRVLMDLGILDKPVNWLADPAQAFAWMMAVAVFVSLPFTAFVILSGLGTIPAEVYEAARLDGAGPVRTYLGITLPLLRPSLLVAVIINVINVFNSFPVIWAMTRGGPGFATDTTTTYMYKLAFDNQSVGESAAMAVVNFALILLVVLVYLRVVRRREEIS</sequence>
<proteinExistence type="inferred from homology"/>
<keyword evidence="4 7" id="KW-0812">Transmembrane</keyword>
<accession>A0ABW8LSR1</accession>
<evidence type="ECO:0000256" key="5">
    <source>
        <dbReference type="ARBA" id="ARBA00022989"/>
    </source>
</evidence>
<keyword evidence="5 7" id="KW-1133">Transmembrane helix</keyword>
<evidence type="ECO:0000313" key="11">
    <source>
        <dbReference type="Proteomes" id="UP001620295"/>
    </source>
</evidence>
<dbReference type="SUPFAM" id="SSF161098">
    <property type="entry name" value="MetI-like"/>
    <property type="match status" value="1"/>
</dbReference>
<dbReference type="Proteomes" id="UP001620295">
    <property type="component" value="Unassembled WGS sequence"/>
</dbReference>
<gene>
    <name evidence="10" type="ORF">ACI2L5_27335</name>
</gene>
<dbReference type="InterPro" id="IPR000515">
    <property type="entry name" value="MetI-like"/>
</dbReference>
<dbReference type="Gene3D" id="1.10.3720.10">
    <property type="entry name" value="MetI-like"/>
    <property type="match status" value="1"/>
</dbReference>
<feature type="transmembrane region" description="Helical" evidence="7">
    <location>
        <begin position="136"/>
        <end position="156"/>
    </location>
</feature>
<feature type="transmembrane region" description="Helical" evidence="7">
    <location>
        <begin position="42"/>
        <end position="61"/>
    </location>
</feature>
<protein>
    <submittedName>
        <fullName evidence="10">Carbohydrate ABC transporter permease</fullName>
    </submittedName>
</protein>
<feature type="domain" description="ABC transmembrane type-1" evidence="9">
    <location>
        <begin position="99"/>
        <end position="313"/>
    </location>
</feature>
<dbReference type="PANTHER" id="PTHR30193">
    <property type="entry name" value="ABC TRANSPORTER PERMEASE PROTEIN"/>
    <property type="match status" value="1"/>
</dbReference>
<dbReference type="EMBL" id="JBJDQH010000009">
    <property type="protein sequence ID" value="MFK4268633.1"/>
    <property type="molecule type" value="Genomic_DNA"/>
</dbReference>
<keyword evidence="3" id="KW-1003">Cell membrane</keyword>
<evidence type="ECO:0000256" key="4">
    <source>
        <dbReference type="ARBA" id="ARBA00022692"/>
    </source>
</evidence>
<comment type="similarity">
    <text evidence="7">Belongs to the binding-protein-dependent transport system permease family.</text>
</comment>
<comment type="subcellular location">
    <subcellularLocation>
        <location evidence="1 7">Cell membrane</location>
        <topology evidence="1 7">Multi-pass membrane protein</topology>
    </subcellularLocation>
</comment>
<evidence type="ECO:0000256" key="8">
    <source>
        <dbReference type="SAM" id="MobiDB-lite"/>
    </source>
</evidence>
<feature type="transmembrane region" description="Helical" evidence="7">
    <location>
        <begin position="295"/>
        <end position="314"/>
    </location>
</feature>
<dbReference type="CDD" id="cd06261">
    <property type="entry name" value="TM_PBP2"/>
    <property type="match status" value="1"/>
</dbReference>
<dbReference type="PANTHER" id="PTHR30193:SF41">
    <property type="entry name" value="DIACETYLCHITOBIOSE UPTAKE SYSTEM PERMEASE PROTEIN NGCF"/>
    <property type="match status" value="1"/>
</dbReference>
<dbReference type="InterPro" id="IPR035906">
    <property type="entry name" value="MetI-like_sf"/>
</dbReference>
<organism evidence="10 11">
    <name type="scientific">Streptomyces milbemycinicus</name>
    <dbReference type="NCBI Taxonomy" id="476552"/>
    <lineage>
        <taxon>Bacteria</taxon>
        <taxon>Bacillati</taxon>
        <taxon>Actinomycetota</taxon>
        <taxon>Actinomycetes</taxon>
        <taxon>Kitasatosporales</taxon>
        <taxon>Streptomycetaceae</taxon>
        <taxon>Streptomyces</taxon>
    </lineage>
</organism>
<dbReference type="Pfam" id="PF00528">
    <property type="entry name" value="BPD_transp_1"/>
    <property type="match status" value="1"/>
</dbReference>
<keyword evidence="11" id="KW-1185">Reference proteome</keyword>
<feature type="transmembrane region" description="Helical" evidence="7">
    <location>
        <begin position="103"/>
        <end position="124"/>
    </location>
</feature>
<evidence type="ECO:0000313" key="10">
    <source>
        <dbReference type="EMBL" id="MFK4268633.1"/>
    </source>
</evidence>
<evidence type="ECO:0000256" key="6">
    <source>
        <dbReference type="ARBA" id="ARBA00023136"/>
    </source>
</evidence>
<evidence type="ECO:0000256" key="7">
    <source>
        <dbReference type="RuleBase" id="RU363032"/>
    </source>
</evidence>
<name>A0ABW8LSR1_9ACTN</name>
<reference evidence="10 11" key="1">
    <citation type="submission" date="2024-11" db="EMBL/GenBank/DDBJ databases">
        <title>The Natural Products Discovery Center: Release of the First 8490 Sequenced Strains for Exploring Actinobacteria Biosynthetic Diversity.</title>
        <authorList>
            <person name="Kalkreuter E."/>
            <person name="Kautsar S.A."/>
            <person name="Yang D."/>
            <person name="Bader C.D."/>
            <person name="Teijaro C.N."/>
            <person name="Fluegel L."/>
            <person name="Davis C.M."/>
            <person name="Simpson J.R."/>
            <person name="Lauterbach L."/>
            <person name="Steele A.D."/>
            <person name="Gui C."/>
            <person name="Meng S."/>
            <person name="Li G."/>
            <person name="Viehrig K."/>
            <person name="Ye F."/>
            <person name="Su P."/>
            <person name="Kiefer A.F."/>
            <person name="Nichols A."/>
            <person name="Cepeda A.J."/>
            <person name="Yan W."/>
            <person name="Fan B."/>
            <person name="Jiang Y."/>
            <person name="Adhikari A."/>
            <person name="Zheng C.-J."/>
            <person name="Schuster L."/>
            <person name="Cowan T.M."/>
            <person name="Smanski M.J."/>
            <person name="Chevrette M.G."/>
            <person name="De Carvalho L.P.S."/>
            <person name="Shen B."/>
        </authorList>
    </citation>
    <scope>NUCLEOTIDE SEQUENCE [LARGE SCALE GENOMIC DNA]</scope>
    <source>
        <strain evidence="10 11">NPDC020863</strain>
    </source>
</reference>
<keyword evidence="2 7" id="KW-0813">Transport</keyword>